<evidence type="ECO:0000313" key="2">
    <source>
        <dbReference type="EMBL" id="KAJ7192214.1"/>
    </source>
</evidence>
<dbReference type="Proteomes" id="UP001219525">
    <property type="component" value="Unassembled WGS sequence"/>
</dbReference>
<proteinExistence type="predicted"/>
<sequence>MAPGTWMKLYRATAAPVPSNYRVQAMIKAESIISKMMGCAVQHGSAWHFIVPDVLVIAEMACPHPACGPFLLVPGSREILDPRTYPWGPHSSGPGVPTYFFQARHWEVWQRAAGGGRRAVGHKGGGRRAVRHKRRAVRSETGSGRWRRRAAGSGQWDRWRELGGGTGSRRRQAR</sequence>
<evidence type="ECO:0000313" key="3">
    <source>
        <dbReference type="Proteomes" id="UP001219525"/>
    </source>
</evidence>
<accession>A0AAD6UT26</accession>
<protein>
    <submittedName>
        <fullName evidence="2">Uncharacterized protein</fullName>
    </submittedName>
</protein>
<keyword evidence="3" id="KW-1185">Reference proteome</keyword>
<reference evidence="2" key="1">
    <citation type="submission" date="2023-03" db="EMBL/GenBank/DDBJ databases">
        <title>Massive genome expansion in bonnet fungi (Mycena s.s.) driven by repeated elements and novel gene families across ecological guilds.</title>
        <authorList>
            <consortium name="Lawrence Berkeley National Laboratory"/>
            <person name="Harder C.B."/>
            <person name="Miyauchi S."/>
            <person name="Viragh M."/>
            <person name="Kuo A."/>
            <person name="Thoen E."/>
            <person name="Andreopoulos B."/>
            <person name="Lu D."/>
            <person name="Skrede I."/>
            <person name="Drula E."/>
            <person name="Henrissat B."/>
            <person name="Morin E."/>
            <person name="Kohler A."/>
            <person name="Barry K."/>
            <person name="LaButti K."/>
            <person name="Morin E."/>
            <person name="Salamov A."/>
            <person name="Lipzen A."/>
            <person name="Mereny Z."/>
            <person name="Hegedus B."/>
            <person name="Baldrian P."/>
            <person name="Stursova M."/>
            <person name="Weitz H."/>
            <person name="Taylor A."/>
            <person name="Grigoriev I.V."/>
            <person name="Nagy L.G."/>
            <person name="Martin F."/>
            <person name="Kauserud H."/>
        </authorList>
    </citation>
    <scope>NUCLEOTIDE SEQUENCE</scope>
    <source>
        <strain evidence="2">9144</strain>
    </source>
</reference>
<feature type="compositionally biased region" description="Basic residues" evidence="1">
    <location>
        <begin position="119"/>
        <end position="136"/>
    </location>
</feature>
<evidence type="ECO:0000256" key="1">
    <source>
        <dbReference type="SAM" id="MobiDB-lite"/>
    </source>
</evidence>
<gene>
    <name evidence="2" type="ORF">GGX14DRAFT_406613</name>
</gene>
<organism evidence="2 3">
    <name type="scientific">Mycena pura</name>
    <dbReference type="NCBI Taxonomy" id="153505"/>
    <lineage>
        <taxon>Eukaryota</taxon>
        <taxon>Fungi</taxon>
        <taxon>Dikarya</taxon>
        <taxon>Basidiomycota</taxon>
        <taxon>Agaricomycotina</taxon>
        <taxon>Agaricomycetes</taxon>
        <taxon>Agaricomycetidae</taxon>
        <taxon>Agaricales</taxon>
        <taxon>Marasmiineae</taxon>
        <taxon>Mycenaceae</taxon>
        <taxon>Mycena</taxon>
    </lineage>
</organism>
<dbReference type="EMBL" id="JARJCW010000123">
    <property type="protein sequence ID" value="KAJ7192214.1"/>
    <property type="molecule type" value="Genomic_DNA"/>
</dbReference>
<name>A0AAD6UT26_9AGAR</name>
<feature type="region of interest" description="Disordered" evidence="1">
    <location>
        <begin position="115"/>
        <end position="174"/>
    </location>
</feature>
<comment type="caution">
    <text evidence="2">The sequence shown here is derived from an EMBL/GenBank/DDBJ whole genome shotgun (WGS) entry which is preliminary data.</text>
</comment>
<dbReference type="AlphaFoldDB" id="A0AAD6UT26"/>